<dbReference type="InterPro" id="IPR003439">
    <property type="entry name" value="ABC_transporter-like_ATP-bd"/>
</dbReference>
<dbReference type="Gene3D" id="3.40.50.300">
    <property type="entry name" value="P-loop containing nucleotide triphosphate hydrolases"/>
    <property type="match status" value="1"/>
</dbReference>
<dbReference type="EMBL" id="CP109527">
    <property type="protein sequence ID" value="WTY34394.1"/>
    <property type="molecule type" value="Genomic_DNA"/>
</dbReference>
<evidence type="ECO:0000256" key="2">
    <source>
        <dbReference type="ARBA" id="ARBA00022448"/>
    </source>
</evidence>
<dbReference type="SUPFAM" id="SSF52540">
    <property type="entry name" value="P-loop containing nucleoside triphosphate hydrolases"/>
    <property type="match status" value="1"/>
</dbReference>
<dbReference type="GO" id="GO:0005524">
    <property type="term" value="F:ATP binding"/>
    <property type="evidence" value="ECO:0007669"/>
    <property type="project" value="UniProtKB-KW"/>
</dbReference>
<evidence type="ECO:0000256" key="1">
    <source>
        <dbReference type="ARBA" id="ARBA00005417"/>
    </source>
</evidence>
<dbReference type="PROSITE" id="PS50893">
    <property type="entry name" value="ABC_TRANSPORTER_2"/>
    <property type="match status" value="1"/>
</dbReference>
<comment type="similarity">
    <text evidence="1">Belongs to the ABC transporter superfamily.</text>
</comment>
<protein>
    <submittedName>
        <fullName evidence="6">ATP-binding cassette domain-containing protein</fullName>
    </submittedName>
</protein>
<keyword evidence="7" id="KW-1185">Reference proteome</keyword>
<dbReference type="PROSITE" id="PS00211">
    <property type="entry name" value="ABC_TRANSPORTER_1"/>
    <property type="match status" value="1"/>
</dbReference>
<dbReference type="PANTHER" id="PTHR43776:SF7">
    <property type="entry name" value="D,D-DIPEPTIDE TRANSPORT ATP-BINDING PROTEIN DDPF-RELATED"/>
    <property type="match status" value="1"/>
</dbReference>
<dbReference type="CDD" id="cd03257">
    <property type="entry name" value="ABC_NikE_OppD_transporters"/>
    <property type="match status" value="1"/>
</dbReference>
<dbReference type="InterPro" id="IPR013563">
    <property type="entry name" value="Oligopep_ABC_C"/>
</dbReference>
<dbReference type="Pfam" id="PF00005">
    <property type="entry name" value="ABC_tran"/>
    <property type="match status" value="1"/>
</dbReference>
<dbReference type="PANTHER" id="PTHR43776">
    <property type="entry name" value="TRANSPORT ATP-BINDING PROTEIN"/>
    <property type="match status" value="1"/>
</dbReference>
<dbReference type="InterPro" id="IPR027417">
    <property type="entry name" value="P-loop_NTPase"/>
</dbReference>
<keyword evidence="3" id="KW-0547">Nucleotide-binding</keyword>
<organism evidence="6 7">
    <name type="scientific">Nocardia salmonicida</name>
    <dbReference type="NCBI Taxonomy" id="53431"/>
    <lineage>
        <taxon>Bacteria</taxon>
        <taxon>Bacillati</taxon>
        <taxon>Actinomycetota</taxon>
        <taxon>Actinomycetes</taxon>
        <taxon>Mycobacteriales</taxon>
        <taxon>Nocardiaceae</taxon>
        <taxon>Nocardia</taxon>
    </lineage>
</organism>
<keyword evidence="4 6" id="KW-0067">ATP-binding</keyword>
<evidence type="ECO:0000259" key="5">
    <source>
        <dbReference type="PROSITE" id="PS50893"/>
    </source>
</evidence>
<evidence type="ECO:0000256" key="3">
    <source>
        <dbReference type="ARBA" id="ARBA00022741"/>
    </source>
</evidence>
<evidence type="ECO:0000256" key="4">
    <source>
        <dbReference type="ARBA" id="ARBA00022840"/>
    </source>
</evidence>
<dbReference type="InterPro" id="IPR017871">
    <property type="entry name" value="ABC_transporter-like_CS"/>
</dbReference>
<dbReference type="InterPro" id="IPR050319">
    <property type="entry name" value="ABC_transp_ATP-bind"/>
</dbReference>
<dbReference type="Proteomes" id="UP001621418">
    <property type="component" value="Chromosome"/>
</dbReference>
<feature type="domain" description="ABC transporter" evidence="5">
    <location>
        <begin position="5"/>
        <end position="249"/>
    </location>
</feature>
<name>A0ABZ1N3I9_9NOCA</name>
<dbReference type="RefSeq" id="WP_405146731.1">
    <property type="nucleotide sequence ID" value="NZ_CP109527.1"/>
</dbReference>
<evidence type="ECO:0000313" key="6">
    <source>
        <dbReference type="EMBL" id="WTY34394.1"/>
    </source>
</evidence>
<accession>A0ABZ1N3I9</accession>
<dbReference type="SMART" id="SM00382">
    <property type="entry name" value="AAA"/>
    <property type="match status" value="1"/>
</dbReference>
<reference evidence="6 7" key="1">
    <citation type="submission" date="2022-10" db="EMBL/GenBank/DDBJ databases">
        <title>The complete genomes of actinobacterial strains from the NBC collection.</title>
        <authorList>
            <person name="Joergensen T.S."/>
            <person name="Alvarez Arevalo M."/>
            <person name="Sterndorff E.B."/>
            <person name="Faurdal D."/>
            <person name="Vuksanovic O."/>
            <person name="Mourched A.-S."/>
            <person name="Charusanti P."/>
            <person name="Shaw S."/>
            <person name="Blin K."/>
            <person name="Weber T."/>
        </authorList>
    </citation>
    <scope>NUCLEOTIDE SEQUENCE [LARGE SCALE GENOMIC DNA]</scope>
    <source>
        <strain evidence="6 7">NBC_01413</strain>
    </source>
</reference>
<dbReference type="Pfam" id="PF08352">
    <property type="entry name" value="oligo_HPY"/>
    <property type="match status" value="1"/>
</dbReference>
<gene>
    <name evidence="6" type="ORF">OG308_24150</name>
</gene>
<dbReference type="InterPro" id="IPR003593">
    <property type="entry name" value="AAA+_ATPase"/>
</dbReference>
<proteinExistence type="inferred from homology"/>
<keyword evidence="2" id="KW-0813">Transport</keyword>
<sequence>MNALVEVRDLTKHFPHTQGARVHAVENVSLTINRKETLSVVGESGCGKSTLAGLVMRLDRPTSGTVVLDGTDISTLPQRRLRSHRRKMQMVFQDPLSSLDPRRTAGDAVEDPLRIHRVGTPESRAEKVRSLFELVRLAPELRANYPHQFSGGQRQRVCIARALALEPELIVADEAVSALDVSVQASVLDLMVDLQDRLGLSYLFISHDLAIVEQISHRVAVMYLGQIVEIGSRDQVFGDPRHPYTRKLLDAAPIADPRRRRAHKLQSGEVPSPVWEKGTAPEHVIHDEVAPGHLVARTP</sequence>
<evidence type="ECO:0000313" key="7">
    <source>
        <dbReference type="Proteomes" id="UP001621418"/>
    </source>
</evidence>
<dbReference type="NCBIfam" id="TIGR01727">
    <property type="entry name" value="oligo_HPY"/>
    <property type="match status" value="1"/>
</dbReference>